<organism evidence="2 3">
    <name type="scientific">Prorocentrum cordatum</name>
    <dbReference type="NCBI Taxonomy" id="2364126"/>
    <lineage>
        <taxon>Eukaryota</taxon>
        <taxon>Sar</taxon>
        <taxon>Alveolata</taxon>
        <taxon>Dinophyceae</taxon>
        <taxon>Prorocentrales</taxon>
        <taxon>Prorocentraceae</taxon>
        <taxon>Prorocentrum</taxon>
    </lineage>
</organism>
<proteinExistence type="predicted"/>
<gene>
    <name evidence="2" type="ORF">PCOR1329_LOCUS57268</name>
</gene>
<name>A0ABN9VEE7_9DINO</name>
<reference evidence="2" key="1">
    <citation type="submission" date="2023-10" db="EMBL/GenBank/DDBJ databases">
        <authorList>
            <person name="Chen Y."/>
            <person name="Shah S."/>
            <person name="Dougan E. K."/>
            <person name="Thang M."/>
            <person name="Chan C."/>
        </authorList>
    </citation>
    <scope>NUCLEOTIDE SEQUENCE [LARGE SCALE GENOMIC DNA]</scope>
</reference>
<dbReference type="EMBL" id="CAUYUJ010017068">
    <property type="protein sequence ID" value="CAK0871426.1"/>
    <property type="molecule type" value="Genomic_DNA"/>
</dbReference>
<protein>
    <submittedName>
        <fullName evidence="2">Uncharacterized protein</fullName>
    </submittedName>
</protein>
<feature type="region of interest" description="Disordered" evidence="1">
    <location>
        <begin position="82"/>
        <end position="104"/>
    </location>
</feature>
<accession>A0ABN9VEE7</accession>
<keyword evidence="3" id="KW-1185">Reference proteome</keyword>
<comment type="caution">
    <text evidence="2">The sequence shown here is derived from an EMBL/GenBank/DDBJ whole genome shotgun (WGS) entry which is preliminary data.</text>
</comment>
<dbReference type="Proteomes" id="UP001189429">
    <property type="component" value="Unassembled WGS sequence"/>
</dbReference>
<evidence type="ECO:0000256" key="1">
    <source>
        <dbReference type="SAM" id="MobiDB-lite"/>
    </source>
</evidence>
<evidence type="ECO:0000313" key="2">
    <source>
        <dbReference type="EMBL" id="CAK0871426.1"/>
    </source>
</evidence>
<feature type="region of interest" description="Disordered" evidence="1">
    <location>
        <begin position="1"/>
        <end position="35"/>
    </location>
</feature>
<evidence type="ECO:0000313" key="3">
    <source>
        <dbReference type="Proteomes" id="UP001189429"/>
    </source>
</evidence>
<sequence length="238" mass="25846">MAGSGLPGSPPAGLWAVAEEEEEPQCTAPRSGQPLEGELADLRWRVKKQESRISELATYAGVVQKESIAALAEKVERLCARTAPEAERPAEEDEAPQTPRASERLAAQLGPELERRLAEELALVRQQVQEALAPKAALEAFVQGLAAEMREAFEALRGELQLQSAESQAGLSTLQVQMEGYRLQAVGGEASVADLRAELDRRAGTEEQAAQSFLSGVCRELRETQRRRCAPCSTTARR</sequence>